<keyword evidence="2" id="KW-1133">Transmembrane helix</keyword>
<gene>
    <name evidence="4" type="ORF">IFM89_013477</name>
</gene>
<dbReference type="AlphaFoldDB" id="A0A835M2G3"/>
<dbReference type="InterPro" id="IPR056635">
    <property type="entry name" value="DUF7733"/>
</dbReference>
<comment type="caution">
    <text evidence="4">The sequence shown here is derived from an EMBL/GenBank/DDBJ whole genome shotgun (WGS) entry which is preliminary data.</text>
</comment>
<feature type="transmembrane region" description="Helical" evidence="2">
    <location>
        <begin position="211"/>
        <end position="232"/>
    </location>
</feature>
<organism evidence="4 5">
    <name type="scientific">Coptis chinensis</name>
    <dbReference type="NCBI Taxonomy" id="261450"/>
    <lineage>
        <taxon>Eukaryota</taxon>
        <taxon>Viridiplantae</taxon>
        <taxon>Streptophyta</taxon>
        <taxon>Embryophyta</taxon>
        <taxon>Tracheophyta</taxon>
        <taxon>Spermatophyta</taxon>
        <taxon>Magnoliopsida</taxon>
        <taxon>Ranunculales</taxon>
        <taxon>Ranunculaceae</taxon>
        <taxon>Coptidoideae</taxon>
        <taxon>Coptis</taxon>
    </lineage>
</organism>
<name>A0A835M2G3_9MAGN</name>
<keyword evidence="2" id="KW-0472">Membrane</keyword>
<accession>A0A835M2G3</accession>
<dbReference type="PANTHER" id="PTHR33829">
    <property type="entry name" value="OSJNBA0044M19.10 PROTEIN"/>
    <property type="match status" value="1"/>
</dbReference>
<dbReference type="OrthoDB" id="1906194at2759"/>
<dbReference type="EMBL" id="JADFTS010000003">
    <property type="protein sequence ID" value="KAF9613942.1"/>
    <property type="molecule type" value="Genomic_DNA"/>
</dbReference>
<feature type="region of interest" description="Disordered" evidence="1">
    <location>
        <begin position="1"/>
        <end position="41"/>
    </location>
</feature>
<feature type="transmembrane region" description="Helical" evidence="2">
    <location>
        <begin position="50"/>
        <end position="72"/>
    </location>
</feature>
<keyword evidence="2" id="KW-0812">Transmembrane</keyword>
<evidence type="ECO:0000256" key="2">
    <source>
        <dbReference type="SAM" id="Phobius"/>
    </source>
</evidence>
<dbReference type="Pfam" id="PF24867">
    <property type="entry name" value="DUF7733"/>
    <property type="match status" value="1"/>
</dbReference>
<feature type="transmembrane region" description="Helical" evidence="2">
    <location>
        <begin position="107"/>
        <end position="128"/>
    </location>
</feature>
<proteinExistence type="predicted"/>
<evidence type="ECO:0000259" key="3">
    <source>
        <dbReference type="Pfam" id="PF24867"/>
    </source>
</evidence>
<keyword evidence="5" id="KW-1185">Reference proteome</keyword>
<feature type="domain" description="DUF7733" evidence="3">
    <location>
        <begin position="46"/>
        <end position="240"/>
    </location>
</feature>
<sequence length="247" mass="27001">MSGGVGPTGSDIKLPREEEVEMKSSNATNTKSPANTTTPPRRSLLNMRQLNVLAVVVVLSASGMVSVANIGFVLFSTIYMFFLSRIAFPCLNNAYEPPVFGEKNKILGMYVLAAAIIGLLLPICYIFHGIFEGDKQGIKAAAPHVFLLASQVFMEGVTFSQGLSLPIRAFVPVCYNTVRIFTIVDWLSAEIGKVDDENSGSDMRLYVGRGLAVANLVLWCFNLFGFLLPVYLPKALKKYYAGNKIKD</sequence>
<protein>
    <recommendedName>
        <fullName evidence="3">DUF7733 domain-containing protein</fullName>
    </recommendedName>
</protein>
<dbReference type="PANTHER" id="PTHR33829:SF1">
    <property type="entry name" value="TRANSMEMBRANE PROTEIN"/>
    <property type="match status" value="1"/>
</dbReference>
<reference evidence="4 5" key="1">
    <citation type="submission" date="2020-10" db="EMBL/GenBank/DDBJ databases">
        <title>The Coptis chinensis genome and diversification of protoberbering-type alkaloids.</title>
        <authorList>
            <person name="Wang B."/>
            <person name="Shu S."/>
            <person name="Song C."/>
            <person name="Liu Y."/>
        </authorList>
    </citation>
    <scope>NUCLEOTIDE SEQUENCE [LARGE SCALE GENOMIC DNA]</scope>
    <source>
        <strain evidence="4">HL-2020</strain>
        <tissue evidence="4">Leaf</tissue>
    </source>
</reference>
<feature type="compositionally biased region" description="Polar residues" evidence="1">
    <location>
        <begin position="23"/>
        <end position="40"/>
    </location>
</feature>
<evidence type="ECO:0000313" key="5">
    <source>
        <dbReference type="Proteomes" id="UP000631114"/>
    </source>
</evidence>
<evidence type="ECO:0000313" key="4">
    <source>
        <dbReference type="EMBL" id="KAF9613942.1"/>
    </source>
</evidence>
<evidence type="ECO:0000256" key="1">
    <source>
        <dbReference type="SAM" id="MobiDB-lite"/>
    </source>
</evidence>
<dbReference type="Proteomes" id="UP000631114">
    <property type="component" value="Unassembled WGS sequence"/>
</dbReference>